<comment type="caution">
    <text evidence="6">The sequence shown here is derived from an EMBL/GenBank/DDBJ whole genome shotgun (WGS) entry which is preliminary data.</text>
</comment>
<dbReference type="InterPro" id="IPR001647">
    <property type="entry name" value="HTH_TetR"/>
</dbReference>
<evidence type="ECO:0000256" key="1">
    <source>
        <dbReference type="ARBA" id="ARBA00023015"/>
    </source>
</evidence>
<dbReference type="InterPro" id="IPR050109">
    <property type="entry name" value="HTH-type_TetR-like_transc_reg"/>
</dbReference>
<evidence type="ECO:0000259" key="5">
    <source>
        <dbReference type="PROSITE" id="PS50977"/>
    </source>
</evidence>
<evidence type="ECO:0000256" key="3">
    <source>
        <dbReference type="ARBA" id="ARBA00023163"/>
    </source>
</evidence>
<proteinExistence type="predicted"/>
<sequence length="193" mass="21072">MRKEPRQARSRATVDSIVQAGARVLSERGWAGFNTNEVAEVAGVSIGSLYQYFPDKQALIEAIRQRHLNEVLAVIRAVRVGEKSARQLVEDLVGGMIAAHSVHPELHRVLLEETSPYANSVSDQSVFETEYLARYAAVVAAYPGSRSPMVAQVLSAAVEGVIHSAARRGTLQSPELKEELLHLVCAYLAPKEV</sequence>
<name>A0A7Y7WFY8_9PSED</name>
<feature type="domain" description="HTH tetR-type" evidence="5">
    <location>
        <begin position="11"/>
        <end position="71"/>
    </location>
</feature>
<dbReference type="PANTHER" id="PTHR30055">
    <property type="entry name" value="HTH-TYPE TRANSCRIPTIONAL REGULATOR RUTR"/>
    <property type="match status" value="1"/>
</dbReference>
<dbReference type="Pfam" id="PF00440">
    <property type="entry name" value="TetR_N"/>
    <property type="match status" value="1"/>
</dbReference>
<protein>
    <submittedName>
        <fullName evidence="6">TetR/AcrR family transcriptional regulator</fullName>
    </submittedName>
</protein>
<dbReference type="GO" id="GO:0003700">
    <property type="term" value="F:DNA-binding transcription factor activity"/>
    <property type="evidence" value="ECO:0007669"/>
    <property type="project" value="TreeGrafter"/>
</dbReference>
<evidence type="ECO:0000313" key="7">
    <source>
        <dbReference type="Proteomes" id="UP000582981"/>
    </source>
</evidence>
<evidence type="ECO:0000313" key="6">
    <source>
        <dbReference type="EMBL" id="NWB47814.1"/>
    </source>
</evidence>
<dbReference type="Pfam" id="PF17918">
    <property type="entry name" value="TetR_C_15"/>
    <property type="match status" value="1"/>
</dbReference>
<dbReference type="AlphaFoldDB" id="A0A7Y7WFY8"/>
<keyword evidence="1" id="KW-0805">Transcription regulation</keyword>
<reference evidence="6 7" key="1">
    <citation type="submission" date="2020-04" db="EMBL/GenBank/DDBJ databases">
        <title>Molecular characterization of pseudomonads from Agaricus bisporus reveal novel blotch 2 pathogens in Western Europe.</title>
        <authorList>
            <person name="Taparia T."/>
            <person name="Krijger M."/>
            <person name="Haynes E."/>
            <person name="Elpinstone J.G."/>
            <person name="Noble R."/>
            <person name="Van Der Wolf J."/>
        </authorList>
    </citation>
    <scope>NUCLEOTIDE SEQUENCE [LARGE SCALE GENOMIC DNA]</scope>
    <source>
        <strain evidence="6 7">F1001</strain>
    </source>
</reference>
<accession>A0A7Y7WFY8</accession>
<evidence type="ECO:0000256" key="4">
    <source>
        <dbReference type="PROSITE-ProRule" id="PRU00335"/>
    </source>
</evidence>
<dbReference type="GO" id="GO:0000976">
    <property type="term" value="F:transcription cis-regulatory region binding"/>
    <property type="evidence" value="ECO:0007669"/>
    <property type="project" value="TreeGrafter"/>
</dbReference>
<dbReference type="Proteomes" id="UP000582981">
    <property type="component" value="Unassembled WGS sequence"/>
</dbReference>
<dbReference type="PANTHER" id="PTHR30055:SF234">
    <property type="entry name" value="HTH-TYPE TRANSCRIPTIONAL REGULATOR BETI"/>
    <property type="match status" value="1"/>
</dbReference>
<dbReference type="PROSITE" id="PS50977">
    <property type="entry name" value="HTH_TETR_2"/>
    <property type="match status" value="1"/>
</dbReference>
<keyword evidence="2 4" id="KW-0238">DNA-binding</keyword>
<gene>
    <name evidence="6" type="ORF">HX829_15090</name>
</gene>
<evidence type="ECO:0000256" key="2">
    <source>
        <dbReference type="ARBA" id="ARBA00023125"/>
    </source>
</evidence>
<dbReference type="PRINTS" id="PR00455">
    <property type="entry name" value="HTHTETR"/>
</dbReference>
<keyword evidence="3" id="KW-0804">Transcription</keyword>
<dbReference type="InterPro" id="IPR009057">
    <property type="entry name" value="Homeodomain-like_sf"/>
</dbReference>
<feature type="DNA-binding region" description="H-T-H motif" evidence="4">
    <location>
        <begin position="34"/>
        <end position="53"/>
    </location>
</feature>
<dbReference type="EMBL" id="JACAPU010000015">
    <property type="protein sequence ID" value="NWB47814.1"/>
    <property type="molecule type" value="Genomic_DNA"/>
</dbReference>
<dbReference type="SUPFAM" id="SSF46689">
    <property type="entry name" value="Homeodomain-like"/>
    <property type="match status" value="1"/>
</dbReference>
<dbReference type="InterPro" id="IPR041669">
    <property type="entry name" value="TetR_C_15"/>
</dbReference>
<dbReference type="Gene3D" id="1.10.357.10">
    <property type="entry name" value="Tetracycline Repressor, domain 2"/>
    <property type="match status" value="1"/>
</dbReference>
<organism evidence="6 7">
    <name type="scientific">Pseudomonas gingeri</name>
    <dbReference type="NCBI Taxonomy" id="117681"/>
    <lineage>
        <taxon>Bacteria</taxon>
        <taxon>Pseudomonadati</taxon>
        <taxon>Pseudomonadota</taxon>
        <taxon>Gammaproteobacteria</taxon>
        <taxon>Pseudomonadales</taxon>
        <taxon>Pseudomonadaceae</taxon>
        <taxon>Pseudomonas</taxon>
    </lineage>
</organism>